<dbReference type="SMART" id="SM01008">
    <property type="entry name" value="Ald_Xan_dh_C"/>
    <property type="match status" value="1"/>
</dbReference>
<dbReference type="PANTHER" id="PTHR11908">
    <property type="entry name" value="XANTHINE DEHYDROGENASE"/>
    <property type="match status" value="1"/>
</dbReference>
<gene>
    <name evidence="4" type="primary">xdhA1</name>
    <name evidence="4" type="ORF">SLU01_09800</name>
</gene>
<dbReference type="GO" id="GO:0016491">
    <property type="term" value="F:oxidoreductase activity"/>
    <property type="evidence" value="ECO:0007669"/>
    <property type="project" value="UniProtKB-KW"/>
</dbReference>
<dbReference type="Pfam" id="PF01315">
    <property type="entry name" value="Ald_Xan_dh_C"/>
    <property type="match status" value="1"/>
</dbReference>
<keyword evidence="1" id="KW-0500">Molybdenum</keyword>
<dbReference type="Pfam" id="PF02738">
    <property type="entry name" value="MoCoBD_1"/>
    <property type="match status" value="1"/>
</dbReference>
<dbReference type="EMBL" id="BJYL01000012">
    <property type="protein sequence ID" value="GEN82668.1"/>
    <property type="molecule type" value="Genomic_DNA"/>
</dbReference>
<dbReference type="PANTHER" id="PTHR11908:SF132">
    <property type="entry name" value="ALDEHYDE OXIDASE 1-RELATED"/>
    <property type="match status" value="1"/>
</dbReference>
<dbReference type="SUPFAM" id="SSF54665">
    <property type="entry name" value="CO dehydrogenase molybdoprotein N-domain-like"/>
    <property type="match status" value="1"/>
</dbReference>
<evidence type="ECO:0000313" key="5">
    <source>
        <dbReference type="Proteomes" id="UP000321901"/>
    </source>
</evidence>
<dbReference type="InterPro" id="IPR008274">
    <property type="entry name" value="AldOxase/xan_DH_MoCoBD1"/>
</dbReference>
<evidence type="ECO:0000313" key="4">
    <source>
        <dbReference type="EMBL" id="GEN82668.1"/>
    </source>
</evidence>
<dbReference type="Gene3D" id="3.90.1170.50">
    <property type="entry name" value="Aldehyde oxidase/xanthine dehydrogenase, a/b hammerhead"/>
    <property type="match status" value="1"/>
</dbReference>
<dbReference type="SUPFAM" id="SSF56003">
    <property type="entry name" value="Molybdenum cofactor-binding domain"/>
    <property type="match status" value="1"/>
</dbReference>
<name>A0A511Z5E0_9BACL</name>
<dbReference type="Gene3D" id="3.30.365.10">
    <property type="entry name" value="Aldehyde oxidase/xanthine dehydrogenase, molybdopterin binding domain"/>
    <property type="match status" value="4"/>
</dbReference>
<feature type="domain" description="Aldehyde oxidase/xanthine dehydrogenase a/b hammerhead" evidence="3">
    <location>
        <begin position="23"/>
        <end position="127"/>
    </location>
</feature>
<dbReference type="Proteomes" id="UP000321901">
    <property type="component" value="Unassembled WGS sequence"/>
</dbReference>
<keyword evidence="5" id="KW-1185">Reference proteome</keyword>
<dbReference type="Pfam" id="PF20256">
    <property type="entry name" value="MoCoBD_2"/>
    <property type="match status" value="1"/>
</dbReference>
<keyword evidence="2" id="KW-0560">Oxidoreductase</keyword>
<evidence type="ECO:0000259" key="3">
    <source>
        <dbReference type="SMART" id="SM01008"/>
    </source>
</evidence>
<organism evidence="4 5">
    <name type="scientific">Sporosarcina luteola</name>
    <dbReference type="NCBI Taxonomy" id="582850"/>
    <lineage>
        <taxon>Bacteria</taxon>
        <taxon>Bacillati</taxon>
        <taxon>Bacillota</taxon>
        <taxon>Bacilli</taxon>
        <taxon>Bacillales</taxon>
        <taxon>Caryophanaceae</taxon>
        <taxon>Sporosarcina</taxon>
    </lineage>
</organism>
<proteinExistence type="predicted"/>
<dbReference type="InterPro" id="IPR037165">
    <property type="entry name" value="AldOxase/xan_DH_Mopterin-bd_sf"/>
</dbReference>
<reference evidence="4 5" key="1">
    <citation type="submission" date="2019-07" db="EMBL/GenBank/DDBJ databases">
        <title>Whole genome shotgun sequence of Sporosarcina luteola NBRC 105378.</title>
        <authorList>
            <person name="Hosoyama A."/>
            <person name="Uohara A."/>
            <person name="Ohji S."/>
            <person name="Ichikawa N."/>
        </authorList>
    </citation>
    <scope>NUCLEOTIDE SEQUENCE [LARGE SCALE GENOMIC DNA]</scope>
    <source>
        <strain evidence="4 5">NBRC 105378</strain>
    </source>
</reference>
<comment type="caution">
    <text evidence="4">The sequence shown here is derived from an EMBL/GenBank/DDBJ whole genome shotgun (WGS) entry which is preliminary data.</text>
</comment>
<dbReference type="InterPro" id="IPR046867">
    <property type="entry name" value="AldOxase/xan_DH_MoCoBD2"/>
</dbReference>
<dbReference type="InterPro" id="IPR000674">
    <property type="entry name" value="Ald_Oxase/Xan_DH_a/b"/>
</dbReference>
<dbReference type="OrthoDB" id="9759099at2"/>
<evidence type="ECO:0000256" key="1">
    <source>
        <dbReference type="ARBA" id="ARBA00022505"/>
    </source>
</evidence>
<dbReference type="AlphaFoldDB" id="A0A511Z5E0"/>
<dbReference type="InterPro" id="IPR036856">
    <property type="entry name" value="Ald_Oxase/Xan_DH_a/b_sf"/>
</dbReference>
<dbReference type="RefSeq" id="WP_147055911.1">
    <property type="nucleotide sequence ID" value="NZ_BJYL01000012.1"/>
</dbReference>
<dbReference type="InterPro" id="IPR016208">
    <property type="entry name" value="Ald_Oxase/xanthine_DH-like"/>
</dbReference>
<sequence>MQNGFHKTVGTAEQRIDAIEKSTGNVKYLGDKLTKGMLHAKVATSTEAHAIIKSINTMEAWKVPGVHAIVTGDMFPFPIGPILADRPPLAFKKVRYYGEPVAIIVAEHPYQAKQAARKIIVDYEPLPIVNSVEQAFQKDAPLIHEQSGQYTKIIDNVYPVPGTNIASHIKIRKGDFGQAWAACTDTFTATYSFNLSDHAAMETRSATVEINPDGRVIVHSTSQSPYTIKKIFNQFFNLEVGKVIVHIPMLGGAFGGKGAVQLEPLAYLASNAVGGKLVKLHFEREEDMMTAPCHIGFNATVKLGVNQEGKLMAGQYTFLIEAGAYSDQAAGITRAAALDCTGPYHIPNVWCDSYCMYTNHPYATSFRGYGHPELTFAIERTMDQFANKLKMDPIEFRLLNAIKPGHTTPTQSVLTVNNIGDAAKCITRAKELIEWTSDPVSTTKDGLIRAKGVALFWKTSTTSTNAQAGAILLFEPDGSVKLSCAAVELGQGTKTILAQIAAERLKMDVSEIHVTMEVNTQYTPHQWRTVASSTTFLAGNAVLAAADDAIRQLKKIGAVALQCSEEDLEVGNSRVYIKSDPMKGIAIKTIALGYKFPDGHTVGGQVIGTGVKMQRQLTTMDKETGFGDPGPWWSVGAQGVEIEWDERNFTYKIIKAVTVMDGGTIINPMTATQQMRGGIFLGLSIASGESFEFNEQGVIQNPDLRTYQMMRMGDQPSEYIVEFIETPSEDGPFGARGIGEYGVIGAAAALANSLSSATNVEMNKLPLTPEMIWRMKGEAYDSVQF</sequence>
<protein>
    <submittedName>
        <fullName evidence="4">Xanthine dehydrogenase, molybdenum binding subunit</fullName>
    </submittedName>
</protein>
<dbReference type="GO" id="GO:0005506">
    <property type="term" value="F:iron ion binding"/>
    <property type="evidence" value="ECO:0007669"/>
    <property type="project" value="InterPro"/>
</dbReference>
<evidence type="ECO:0000256" key="2">
    <source>
        <dbReference type="ARBA" id="ARBA00023002"/>
    </source>
</evidence>
<accession>A0A511Z5E0</accession>